<sequence length="404" mass="43251">MNKFALLCAASTAFVSAPALAQAGPYEIGENTTLDPIIEGTLRYESVSQPDTAADDADALTFRIRSGAEFKTGGLFLLAEAEATLAIIDDYNDTIPGNGVEPYSVVADPDNIELNRLAIGYSAKGTTVTLGRQAINLDDQRFVGAVAWRQNEQTFDAARVQTKIGPVSLDGTYSFSQRTIFGVDSPNEHFDGNIYLVNGGFDLSSVKVKAFAYLIDYDTRLAYSSQTYGVRAAGAVPLGGSTKLNYVLSYAKQSDYGDNPIDYSADYIGAEAGLGFGAFGIKGGYELLGSDDGVAAFQTPLATLHKFNGFADLFLSTPANGLQDYYGGASYKIGDMGPLKGLAAGVTYHKFESDEGGMNYGDEIDATLAFKVGKVGLLAKYANYNAKEWATDTEKFWFQASFSY</sequence>
<accession>A0A916YVS5</accession>
<gene>
    <name evidence="3" type="ORF">GCM10010990_11260</name>
</gene>
<dbReference type="InterPro" id="IPR025388">
    <property type="entry name" value="Alginate_export_dom"/>
</dbReference>
<evidence type="ECO:0000313" key="4">
    <source>
        <dbReference type="Proteomes" id="UP000612349"/>
    </source>
</evidence>
<dbReference type="Pfam" id="PF13372">
    <property type="entry name" value="Alginate_exp"/>
    <property type="match status" value="1"/>
</dbReference>
<dbReference type="AlphaFoldDB" id="A0A916YVS5"/>
<feature type="domain" description="Alginate export" evidence="2">
    <location>
        <begin position="104"/>
        <end position="287"/>
    </location>
</feature>
<dbReference type="Proteomes" id="UP000612349">
    <property type="component" value="Unassembled WGS sequence"/>
</dbReference>
<dbReference type="InterPro" id="IPR023614">
    <property type="entry name" value="Porin_dom_sf"/>
</dbReference>
<comment type="caution">
    <text evidence="3">The sequence shown here is derived from an EMBL/GenBank/DDBJ whole genome shotgun (WGS) entry which is preliminary data.</text>
</comment>
<evidence type="ECO:0000259" key="2">
    <source>
        <dbReference type="Pfam" id="PF13372"/>
    </source>
</evidence>
<feature type="signal peptide" evidence="1">
    <location>
        <begin position="1"/>
        <end position="21"/>
    </location>
</feature>
<keyword evidence="1" id="KW-0732">Signal</keyword>
<dbReference type="Gene3D" id="2.40.160.10">
    <property type="entry name" value="Porin"/>
    <property type="match status" value="1"/>
</dbReference>
<reference evidence="3" key="1">
    <citation type="journal article" date="2014" name="Int. J. Syst. Evol. Microbiol.">
        <title>Complete genome sequence of Corynebacterium casei LMG S-19264T (=DSM 44701T), isolated from a smear-ripened cheese.</title>
        <authorList>
            <consortium name="US DOE Joint Genome Institute (JGI-PGF)"/>
            <person name="Walter F."/>
            <person name="Albersmeier A."/>
            <person name="Kalinowski J."/>
            <person name="Ruckert C."/>
        </authorList>
    </citation>
    <scope>NUCLEOTIDE SEQUENCE</scope>
    <source>
        <strain evidence="3">CGMCC 1.15360</strain>
    </source>
</reference>
<keyword evidence="4" id="KW-1185">Reference proteome</keyword>
<reference evidence="3" key="2">
    <citation type="submission" date="2020-09" db="EMBL/GenBank/DDBJ databases">
        <authorList>
            <person name="Sun Q."/>
            <person name="Zhou Y."/>
        </authorList>
    </citation>
    <scope>NUCLEOTIDE SEQUENCE</scope>
    <source>
        <strain evidence="3">CGMCC 1.15360</strain>
    </source>
</reference>
<organism evidence="3 4">
    <name type="scientific">Croceicoccus mobilis</name>
    <dbReference type="NCBI Taxonomy" id="1703339"/>
    <lineage>
        <taxon>Bacteria</taxon>
        <taxon>Pseudomonadati</taxon>
        <taxon>Pseudomonadota</taxon>
        <taxon>Alphaproteobacteria</taxon>
        <taxon>Sphingomonadales</taxon>
        <taxon>Erythrobacteraceae</taxon>
        <taxon>Croceicoccus</taxon>
    </lineage>
</organism>
<protein>
    <recommendedName>
        <fullName evidence="2">Alginate export domain-containing protein</fullName>
    </recommendedName>
</protein>
<evidence type="ECO:0000256" key="1">
    <source>
        <dbReference type="SAM" id="SignalP"/>
    </source>
</evidence>
<evidence type="ECO:0000313" key="3">
    <source>
        <dbReference type="EMBL" id="GGD63511.1"/>
    </source>
</evidence>
<name>A0A916YVS5_9SPHN</name>
<feature type="chain" id="PRO_5037916569" description="Alginate export domain-containing protein" evidence="1">
    <location>
        <begin position="22"/>
        <end position="404"/>
    </location>
</feature>
<dbReference type="EMBL" id="BMIP01000002">
    <property type="protein sequence ID" value="GGD63511.1"/>
    <property type="molecule type" value="Genomic_DNA"/>
</dbReference>
<proteinExistence type="predicted"/>